<dbReference type="GO" id="GO:0006269">
    <property type="term" value="P:DNA replication, synthesis of primer"/>
    <property type="evidence" value="ECO:0007669"/>
    <property type="project" value="UniProtKB-UniRule"/>
</dbReference>
<dbReference type="InterPro" id="IPR007692">
    <property type="entry name" value="DNA_helicase_DnaB"/>
</dbReference>
<evidence type="ECO:0000313" key="14">
    <source>
        <dbReference type="EMBL" id="OGC63377.1"/>
    </source>
</evidence>
<comment type="similarity">
    <text evidence="1 12">Belongs to the helicase family. DnaB subfamily.</text>
</comment>
<comment type="caution">
    <text evidence="14">The sequence shown here is derived from an EMBL/GenBank/DDBJ whole genome shotgun (WGS) entry which is preliminary data.</text>
</comment>
<dbReference type="InterPro" id="IPR007693">
    <property type="entry name" value="DNA_helicase_DnaB-like_N"/>
</dbReference>
<dbReference type="GO" id="GO:0016887">
    <property type="term" value="F:ATP hydrolysis activity"/>
    <property type="evidence" value="ECO:0007669"/>
    <property type="project" value="RHEA"/>
</dbReference>
<evidence type="ECO:0000256" key="12">
    <source>
        <dbReference type="RuleBase" id="RU362085"/>
    </source>
</evidence>
<evidence type="ECO:0000256" key="1">
    <source>
        <dbReference type="ARBA" id="ARBA00008428"/>
    </source>
</evidence>
<keyword evidence="6 12" id="KW-0347">Helicase</keyword>
<accession>A0A1F4W1S7</accession>
<dbReference type="EMBL" id="MEVT01000006">
    <property type="protein sequence ID" value="OGC63377.1"/>
    <property type="molecule type" value="Genomic_DNA"/>
</dbReference>
<comment type="catalytic activity">
    <reaction evidence="10 12">
        <text>ATP + H2O = ADP + phosphate + H(+)</text>
        <dbReference type="Rhea" id="RHEA:13065"/>
        <dbReference type="ChEBI" id="CHEBI:15377"/>
        <dbReference type="ChEBI" id="CHEBI:15378"/>
        <dbReference type="ChEBI" id="CHEBI:30616"/>
        <dbReference type="ChEBI" id="CHEBI:43474"/>
        <dbReference type="ChEBI" id="CHEBI:456216"/>
        <dbReference type="EC" id="5.6.2.3"/>
    </reaction>
</comment>
<dbReference type="GO" id="GO:1990077">
    <property type="term" value="C:primosome complex"/>
    <property type="evidence" value="ECO:0007669"/>
    <property type="project" value="UniProtKB-UniRule"/>
</dbReference>
<organism evidence="14 15">
    <name type="scientific">candidate division WWE3 bacterium RIFOXYA2_FULL_46_9</name>
    <dbReference type="NCBI Taxonomy" id="1802636"/>
    <lineage>
        <taxon>Bacteria</taxon>
        <taxon>Katanobacteria</taxon>
    </lineage>
</organism>
<dbReference type="Proteomes" id="UP000176614">
    <property type="component" value="Unassembled WGS sequence"/>
</dbReference>
<dbReference type="Gene3D" id="1.10.860.10">
    <property type="entry name" value="DNAb Helicase, Chain A"/>
    <property type="match status" value="1"/>
</dbReference>
<evidence type="ECO:0000259" key="13">
    <source>
        <dbReference type="PROSITE" id="PS51199"/>
    </source>
</evidence>
<dbReference type="SUPFAM" id="SSF48024">
    <property type="entry name" value="N-terminal domain of DnaB helicase"/>
    <property type="match status" value="1"/>
</dbReference>
<evidence type="ECO:0000256" key="2">
    <source>
        <dbReference type="ARBA" id="ARBA00022515"/>
    </source>
</evidence>
<dbReference type="Gene3D" id="3.40.50.300">
    <property type="entry name" value="P-loop containing nucleotide triphosphate hydrolases"/>
    <property type="match status" value="1"/>
</dbReference>
<evidence type="ECO:0000256" key="4">
    <source>
        <dbReference type="ARBA" id="ARBA00022741"/>
    </source>
</evidence>
<dbReference type="Pfam" id="PF03796">
    <property type="entry name" value="DnaB_C"/>
    <property type="match status" value="1"/>
</dbReference>
<evidence type="ECO:0000256" key="8">
    <source>
        <dbReference type="ARBA" id="ARBA00023125"/>
    </source>
</evidence>
<dbReference type="InterPro" id="IPR016136">
    <property type="entry name" value="DNA_helicase_N/primase_C"/>
</dbReference>
<dbReference type="NCBIfam" id="TIGR00665">
    <property type="entry name" value="DnaB"/>
    <property type="match status" value="1"/>
</dbReference>
<dbReference type="InterPro" id="IPR003593">
    <property type="entry name" value="AAA+_ATPase"/>
</dbReference>
<dbReference type="InterPro" id="IPR027417">
    <property type="entry name" value="P-loop_NTPase"/>
</dbReference>
<keyword evidence="4 12" id="KW-0547">Nucleotide-binding</keyword>
<name>A0A1F4W1S7_UNCKA</name>
<dbReference type="AlphaFoldDB" id="A0A1F4W1S7"/>
<dbReference type="GO" id="GO:0005524">
    <property type="term" value="F:ATP binding"/>
    <property type="evidence" value="ECO:0007669"/>
    <property type="project" value="UniProtKB-UniRule"/>
</dbReference>
<keyword evidence="2 12" id="KW-0639">Primosome</keyword>
<evidence type="ECO:0000256" key="9">
    <source>
        <dbReference type="ARBA" id="ARBA00023235"/>
    </source>
</evidence>
<dbReference type="GO" id="GO:0043139">
    <property type="term" value="F:5'-3' DNA helicase activity"/>
    <property type="evidence" value="ECO:0007669"/>
    <property type="project" value="UniProtKB-EC"/>
</dbReference>
<evidence type="ECO:0000256" key="3">
    <source>
        <dbReference type="ARBA" id="ARBA00022705"/>
    </source>
</evidence>
<dbReference type="GO" id="GO:0005829">
    <property type="term" value="C:cytosol"/>
    <property type="evidence" value="ECO:0007669"/>
    <property type="project" value="TreeGrafter"/>
</dbReference>
<reference evidence="14 15" key="1">
    <citation type="journal article" date="2016" name="Nat. Commun.">
        <title>Thousands of microbial genomes shed light on interconnected biogeochemical processes in an aquifer system.</title>
        <authorList>
            <person name="Anantharaman K."/>
            <person name="Brown C.T."/>
            <person name="Hug L.A."/>
            <person name="Sharon I."/>
            <person name="Castelle C.J."/>
            <person name="Probst A.J."/>
            <person name="Thomas B.C."/>
            <person name="Singh A."/>
            <person name="Wilkins M.J."/>
            <person name="Karaoz U."/>
            <person name="Brodie E.L."/>
            <person name="Williams K.H."/>
            <person name="Hubbard S.S."/>
            <person name="Banfield J.F."/>
        </authorList>
    </citation>
    <scope>NUCLEOTIDE SEQUENCE [LARGE SCALE GENOMIC DNA]</scope>
</reference>
<dbReference type="PANTHER" id="PTHR30153">
    <property type="entry name" value="REPLICATIVE DNA HELICASE DNAB"/>
    <property type="match status" value="1"/>
</dbReference>
<evidence type="ECO:0000256" key="10">
    <source>
        <dbReference type="ARBA" id="ARBA00048954"/>
    </source>
</evidence>
<dbReference type="GO" id="GO:0003677">
    <property type="term" value="F:DNA binding"/>
    <property type="evidence" value="ECO:0007669"/>
    <property type="project" value="UniProtKB-UniRule"/>
</dbReference>
<dbReference type="SMART" id="SM00382">
    <property type="entry name" value="AAA"/>
    <property type="match status" value="1"/>
</dbReference>
<evidence type="ECO:0000256" key="6">
    <source>
        <dbReference type="ARBA" id="ARBA00022806"/>
    </source>
</evidence>
<comment type="function">
    <text evidence="12">The main replicative DNA helicase, it participates in initiation and elongation during chromosome replication. Travels ahead of the DNA replisome, separating dsDNA into templates for DNA synthesis. A processive ATP-dependent 5'-3' DNA helicase it has DNA-dependent ATPase activity.</text>
</comment>
<dbReference type="InterPro" id="IPR036185">
    <property type="entry name" value="DNA_heli_DnaB-like_N_sf"/>
</dbReference>
<dbReference type="PROSITE" id="PS51199">
    <property type="entry name" value="SF4_HELICASE"/>
    <property type="match status" value="1"/>
</dbReference>
<keyword evidence="5 12" id="KW-0378">Hydrolase</keyword>
<evidence type="ECO:0000256" key="11">
    <source>
        <dbReference type="NCBIfam" id="TIGR00665"/>
    </source>
</evidence>
<dbReference type="CDD" id="cd00984">
    <property type="entry name" value="DnaB_C"/>
    <property type="match status" value="1"/>
</dbReference>
<evidence type="ECO:0000313" key="15">
    <source>
        <dbReference type="Proteomes" id="UP000176614"/>
    </source>
</evidence>
<dbReference type="PANTHER" id="PTHR30153:SF2">
    <property type="entry name" value="REPLICATIVE DNA HELICASE"/>
    <property type="match status" value="1"/>
</dbReference>
<keyword evidence="3 12" id="KW-0235">DNA replication</keyword>
<sequence length="440" mass="49539">MLDQSKVHVPPHDIDAERSVLGSILIDKDAIVKVVEFLRPEHFYKDSHKLIFEAVLSLYEQREPADLITVPNELRRTGNLERCGGVANLTELVNSIPTTANVESYARIIHEGATRRNLIRVAADINELVFSEAPLSEVMDRSEQILYSVAQDRVYQEFVPVRQTLEVTFERLEELSRNRGEMRGIPTGLKNLDRLLNGLQKENLIILAGRPSVGKSALAINMVQYAATNKDAGVAIFSLEMSKESIVDRMISSQAGIDNWKIATGNLSEEDFEKYGIASGELAEAAIYIDDTPGLSVLEMRTKARRLMSERKIDLIVIDYLQLIQPPKAESRVQEVSAISLALKNLARELKVPVVALSQLSRAVEQRGGANKPQLSDLRDSGSIEQDADVVMFVYRPDDEDRTSARLFLAKHRNGPTGEIDLFFKQEYTRFYEVERQRED</sequence>
<feature type="domain" description="SF4 helicase" evidence="13">
    <location>
        <begin position="178"/>
        <end position="438"/>
    </location>
</feature>
<keyword evidence="7 12" id="KW-0067">ATP-binding</keyword>
<evidence type="ECO:0000256" key="7">
    <source>
        <dbReference type="ARBA" id="ARBA00022840"/>
    </source>
</evidence>
<dbReference type="FunFam" id="1.10.860.10:FF:000001">
    <property type="entry name" value="Replicative DNA helicase"/>
    <property type="match status" value="1"/>
</dbReference>
<dbReference type="EC" id="5.6.2.3" evidence="11 12"/>
<keyword evidence="9" id="KW-0413">Isomerase</keyword>
<protein>
    <recommendedName>
        <fullName evidence="11 12">Replicative DNA helicase</fullName>
        <ecNumber evidence="11 12">5.6.2.3</ecNumber>
    </recommendedName>
</protein>
<gene>
    <name evidence="14" type="ORF">A2264_01445</name>
</gene>
<proteinExistence type="inferred from homology"/>
<dbReference type="Pfam" id="PF00772">
    <property type="entry name" value="DnaB"/>
    <property type="match status" value="1"/>
</dbReference>
<keyword evidence="8 12" id="KW-0238">DNA-binding</keyword>
<dbReference type="SUPFAM" id="SSF52540">
    <property type="entry name" value="P-loop containing nucleoside triphosphate hydrolases"/>
    <property type="match status" value="1"/>
</dbReference>
<evidence type="ECO:0000256" key="5">
    <source>
        <dbReference type="ARBA" id="ARBA00022801"/>
    </source>
</evidence>
<dbReference type="InterPro" id="IPR007694">
    <property type="entry name" value="DNA_helicase_DnaB-like_C"/>
</dbReference>